<protein>
    <submittedName>
        <fullName evidence="1">Uncharacterized protein</fullName>
    </submittedName>
</protein>
<reference evidence="1 2" key="1">
    <citation type="submission" date="2020-10" db="EMBL/GenBank/DDBJ databases">
        <authorList>
            <person name="Kazantseva O.A."/>
            <person name="Piligrimova E.G."/>
            <person name="Shadrin A.M."/>
        </authorList>
    </citation>
    <scope>NUCLEOTIDE SEQUENCE [LARGE SCALE GENOMIC DNA]</scope>
</reference>
<accession>A0A7U3RYA7</accession>
<sequence length="80" mass="9612">MFKDWTDEKLKEEAEGGLRDYAVKKQRDNEELVTHYQQQIAEKLKEMNQLEWEMEVAYGDIREWQEVIARIDALVPKPTE</sequence>
<dbReference type="Proteomes" id="UP000594029">
    <property type="component" value="Segment"/>
</dbReference>
<name>A0A7U3RYA7_9CAUD</name>
<evidence type="ECO:0000313" key="1">
    <source>
        <dbReference type="EMBL" id="QOV08304.1"/>
    </source>
</evidence>
<gene>
    <name evidence="1" type="ORF">Kirov_105</name>
</gene>
<evidence type="ECO:0000313" key="2">
    <source>
        <dbReference type="Proteomes" id="UP000594029"/>
    </source>
</evidence>
<organism evidence="1 2">
    <name type="scientific">Bacillus phage Kirov</name>
    <dbReference type="NCBI Taxonomy" id="2783539"/>
    <lineage>
        <taxon>Viruses</taxon>
        <taxon>Duplodnaviria</taxon>
        <taxon>Heunggongvirae</taxon>
        <taxon>Uroviricota</taxon>
        <taxon>Caudoviricetes</taxon>
        <taxon>Andregratiavirinae</taxon>
        <taxon>Kirovvirus</taxon>
        <taxon>Kirovvirus kirov</taxon>
    </lineage>
</organism>
<proteinExistence type="predicted"/>
<keyword evidence="2" id="KW-1185">Reference proteome</keyword>
<dbReference type="EMBL" id="MW084976">
    <property type="protein sequence ID" value="QOV08304.1"/>
    <property type="molecule type" value="Genomic_DNA"/>
</dbReference>